<keyword evidence="2" id="KW-1185">Reference proteome</keyword>
<accession>A0A183NJU9</accession>
<reference evidence="1 2" key="1">
    <citation type="submission" date="2018-11" db="EMBL/GenBank/DDBJ databases">
        <authorList>
            <consortium name="Pathogen Informatics"/>
        </authorList>
    </citation>
    <scope>NUCLEOTIDE SEQUENCE [LARGE SCALE GENOMIC DNA]</scope>
    <source>
        <strain>Denwood</strain>
        <strain evidence="2">Zambia</strain>
    </source>
</reference>
<dbReference type="AlphaFoldDB" id="A0A183NJU9"/>
<name>A0A183NJU9_9TREM</name>
<evidence type="ECO:0000313" key="1">
    <source>
        <dbReference type="EMBL" id="VDO86562.1"/>
    </source>
</evidence>
<dbReference type="Proteomes" id="UP000269396">
    <property type="component" value="Unassembled WGS sequence"/>
</dbReference>
<proteinExistence type="predicted"/>
<gene>
    <name evidence="1" type="ORF">SMTD_LOCUS2385</name>
</gene>
<organism evidence="1 2">
    <name type="scientific">Schistosoma mattheei</name>
    <dbReference type="NCBI Taxonomy" id="31246"/>
    <lineage>
        <taxon>Eukaryota</taxon>
        <taxon>Metazoa</taxon>
        <taxon>Spiralia</taxon>
        <taxon>Lophotrochozoa</taxon>
        <taxon>Platyhelminthes</taxon>
        <taxon>Trematoda</taxon>
        <taxon>Digenea</taxon>
        <taxon>Strigeidida</taxon>
        <taxon>Schistosomatoidea</taxon>
        <taxon>Schistosomatidae</taxon>
        <taxon>Schistosoma</taxon>
    </lineage>
</organism>
<protein>
    <submittedName>
        <fullName evidence="1">Uncharacterized protein</fullName>
    </submittedName>
</protein>
<sequence>MNNNNNNNNNLLNYYRESNFTHWQDICFSDLNNDSWKWDLLNMSSNLFKVETIEPTSQSLSMHSSMSGSTLYPVENFEKVNTRGSDADVKARIGKGRVAFLQLKNNMERKRRKGEDRQSKGRIPTIEEHMELNTYFQTISK</sequence>
<evidence type="ECO:0000313" key="2">
    <source>
        <dbReference type="Proteomes" id="UP000269396"/>
    </source>
</evidence>
<dbReference type="EMBL" id="UZAL01003248">
    <property type="protein sequence ID" value="VDO86562.1"/>
    <property type="molecule type" value="Genomic_DNA"/>
</dbReference>